<accession>A0A2V1K2A3</accession>
<comment type="subcellular location">
    <subcellularLocation>
        <location evidence="1">Membrane</location>
    </subcellularLocation>
</comment>
<feature type="transmembrane region" description="Helical" evidence="6">
    <location>
        <begin position="6"/>
        <end position="32"/>
    </location>
</feature>
<sequence>MKHLKIGVRLAGGFGLLVALVVLMSVVGLLSLSAIDRSVAEMTQQSLAKERLIGDWYRNINTGSRRTTAIAKSTDPGLADFFAEEAAESSRQSSALQKQIEPLIRTPEELSLWEGIKEARAGYLSARDDVSKARREGRSADAERLFAQNYQPVTQRYLDLVLSLSNLQRAGIDAEAQAIHAEYTSVRLWIILLGAAAVVLGLGVAWWLTRGITRPLADAVRVARTVAANDLTSVIHADSRDEVGQLLQALHEMNGNLARVVGHVRVNADSIATASGQIDAGNQDLSSRTEEQASALEETSASIQELASAVRQNADHARQANQLAVEASSVATQGGQAMGDVEQTMKDIDESSRKISDIIGVIDSIAFQTNILALNAAVEAARAGEQGRGFAVVAAEVRALAQRSAGAAKDIKELISNSVAKVGEGSQQVEVAGRTMEAIVDSIRRVTDIMGEITAASDEQRTGIDQVSQAVEQMDQVTQQNAALVEESAAATGALKDQAAQLAEAVSVFRIASERTATLVPQLPVRSAPAMRTVSVPVRKPAATSVPRSAQPAPRLASPTTTERPATKPAAPSDEDWSTF</sequence>
<dbReference type="Pfam" id="PF00672">
    <property type="entry name" value="HAMP"/>
    <property type="match status" value="1"/>
</dbReference>
<evidence type="ECO:0000256" key="1">
    <source>
        <dbReference type="ARBA" id="ARBA00004370"/>
    </source>
</evidence>
<dbReference type="InterPro" id="IPR003660">
    <property type="entry name" value="HAMP_dom"/>
</dbReference>
<comment type="caution">
    <text evidence="9">The sequence shown here is derived from an EMBL/GenBank/DDBJ whole genome shotgun (WGS) entry which is preliminary data.</text>
</comment>
<dbReference type="AlphaFoldDB" id="A0A2V1K2A3"/>
<dbReference type="SUPFAM" id="SSF58104">
    <property type="entry name" value="Methyl-accepting chemotaxis protein (MCP) signaling domain"/>
    <property type="match status" value="1"/>
</dbReference>
<dbReference type="Pfam" id="PF00015">
    <property type="entry name" value="MCPsignal"/>
    <property type="match status" value="1"/>
</dbReference>
<dbReference type="GO" id="GO:0005886">
    <property type="term" value="C:plasma membrane"/>
    <property type="evidence" value="ECO:0007669"/>
    <property type="project" value="TreeGrafter"/>
</dbReference>
<dbReference type="SMART" id="SM00304">
    <property type="entry name" value="HAMP"/>
    <property type="match status" value="1"/>
</dbReference>
<dbReference type="GO" id="GO:0006935">
    <property type="term" value="P:chemotaxis"/>
    <property type="evidence" value="ECO:0007669"/>
    <property type="project" value="InterPro"/>
</dbReference>
<dbReference type="PROSITE" id="PS50111">
    <property type="entry name" value="CHEMOTAXIS_TRANSDUC_2"/>
    <property type="match status" value="1"/>
</dbReference>
<dbReference type="InterPro" id="IPR024478">
    <property type="entry name" value="HlyB_4HB_MCP"/>
</dbReference>
<name>A0A2V1K2A3_9BURK</name>
<evidence type="ECO:0000256" key="3">
    <source>
        <dbReference type="ARBA" id="ARBA00029447"/>
    </source>
</evidence>
<dbReference type="PANTHER" id="PTHR43531:SF14">
    <property type="entry name" value="METHYL-ACCEPTING CHEMOTAXIS PROTEIN I-RELATED"/>
    <property type="match status" value="1"/>
</dbReference>
<keyword evidence="6" id="KW-0472">Membrane</keyword>
<protein>
    <recommendedName>
        <fullName evidence="11">Methyl-accepting chemotaxis protein</fullName>
    </recommendedName>
</protein>
<dbReference type="CDD" id="cd19411">
    <property type="entry name" value="MCP2201-like_sensor"/>
    <property type="match status" value="1"/>
</dbReference>
<dbReference type="Gene3D" id="1.10.287.950">
    <property type="entry name" value="Methyl-accepting chemotaxis protein"/>
    <property type="match status" value="1"/>
</dbReference>
<organism evidence="9 10">
    <name type="scientific">Corticimicrobacter populi</name>
    <dbReference type="NCBI Taxonomy" id="2175229"/>
    <lineage>
        <taxon>Bacteria</taxon>
        <taxon>Pseudomonadati</taxon>
        <taxon>Pseudomonadota</taxon>
        <taxon>Betaproteobacteria</taxon>
        <taxon>Burkholderiales</taxon>
        <taxon>Alcaligenaceae</taxon>
        <taxon>Corticimicrobacter</taxon>
    </lineage>
</organism>
<feature type="transmembrane region" description="Helical" evidence="6">
    <location>
        <begin position="188"/>
        <end position="208"/>
    </location>
</feature>
<evidence type="ECO:0000256" key="5">
    <source>
        <dbReference type="SAM" id="MobiDB-lite"/>
    </source>
</evidence>
<evidence type="ECO:0000256" key="2">
    <source>
        <dbReference type="ARBA" id="ARBA00022481"/>
    </source>
</evidence>
<comment type="similarity">
    <text evidence="3">Belongs to the methyl-accepting chemotaxis (MCP) protein family.</text>
</comment>
<dbReference type="FunFam" id="1.10.287.950:FF:000001">
    <property type="entry name" value="Methyl-accepting chemotaxis sensory transducer"/>
    <property type="match status" value="1"/>
</dbReference>
<dbReference type="SMART" id="SM00283">
    <property type="entry name" value="MA"/>
    <property type="match status" value="1"/>
</dbReference>
<evidence type="ECO:0000313" key="9">
    <source>
        <dbReference type="EMBL" id="PWF24680.1"/>
    </source>
</evidence>
<feature type="region of interest" description="Disordered" evidence="5">
    <location>
        <begin position="539"/>
        <end position="580"/>
    </location>
</feature>
<gene>
    <name evidence="9" type="ORF">DD235_00315</name>
</gene>
<evidence type="ECO:0000256" key="4">
    <source>
        <dbReference type="PROSITE-ProRule" id="PRU00284"/>
    </source>
</evidence>
<dbReference type="InterPro" id="IPR004090">
    <property type="entry name" value="Chemotax_Me-accpt_rcpt"/>
</dbReference>
<evidence type="ECO:0008006" key="11">
    <source>
        <dbReference type="Google" id="ProtNLM"/>
    </source>
</evidence>
<feature type="domain" description="Methyl-accepting transducer" evidence="7">
    <location>
        <begin position="267"/>
        <end position="496"/>
    </location>
</feature>
<evidence type="ECO:0000259" key="8">
    <source>
        <dbReference type="PROSITE" id="PS50885"/>
    </source>
</evidence>
<dbReference type="Pfam" id="PF12729">
    <property type="entry name" value="4HB_MCP_1"/>
    <property type="match status" value="1"/>
</dbReference>
<keyword evidence="6" id="KW-1133">Transmembrane helix</keyword>
<dbReference type="PRINTS" id="PR00260">
    <property type="entry name" value="CHEMTRNSDUCR"/>
</dbReference>
<evidence type="ECO:0000259" key="7">
    <source>
        <dbReference type="PROSITE" id="PS50111"/>
    </source>
</evidence>
<dbReference type="InterPro" id="IPR004089">
    <property type="entry name" value="MCPsignal_dom"/>
</dbReference>
<dbReference type="RefSeq" id="WP_109060085.1">
    <property type="nucleotide sequence ID" value="NZ_QETA01000001.1"/>
</dbReference>
<dbReference type="PROSITE" id="PS50885">
    <property type="entry name" value="HAMP"/>
    <property type="match status" value="1"/>
</dbReference>
<feature type="domain" description="HAMP" evidence="8">
    <location>
        <begin position="210"/>
        <end position="262"/>
    </location>
</feature>
<keyword evidence="6" id="KW-0812">Transmembrane</keyword>
<evidence type="ECO:0000313" key="10">
    <source>
        <dbReference type="Proteomes" id="UP000245212"/>
    </source>
</evidence>
<dbReference type="InterPro" id="IPR047347">
    <property type="entry name" value="YvaQ-like_sensor"/>
</dbReference>
<keyword evidence="10" id="KW-1185">Reference proteome</keyword>
<dbReference type="Proteomes" id="UP000245212">
    <property type="component" value="Unassembled WGS sequence"/>
</dbReference>
<reference evidence="10" key="1">
    <citation type="submission" date="2018-05" db="EMBL/GenBank/DDBJ databases">
        <authorList>
            <person name="Li Y."/>
        </authorList>
    </citation>
    <scope>NUCLEOTIDE SEQUENCE [LARGE SCALE GENOMIC DNA]</scope>
    <source>
        <strain evidence="10">3d-2-2</strain>
    </source>
</reference>
<dbReference type="Gene3D" id="6.10.340.10">
    <property type="match status" value="1"/>
</dbReference>
<keyword evidence="2" id="KW-0488">Methylation</keyword>
<dbReference type="EMBL" id="QETA01000001">
    <property type="protein sequence ID" value="PWF24680.1"/>
    <property type="molecule type" value="Genomic_DNA"/>
</dbReference>
<dbReference type="PANTHER" id="PTHR43531">
    <property type="entry name" value="PROTEIN ICFG"/>
    <property type="match status" value="1"/>
</dbReference>
<dbReference type="CDD" id="cd11386">
    <property type="entry name" value="MCP_signal"/>
    <property type="match status" value="1"/>
</dbReference>
<dbReference type="CDD" id="cd06225">
    <property type="entry name" value="HAMP"/>
    <property type="match status" value="1"/>
</dbReference>
<evidence type="ECO:0000256" key="6">
    <source>
        <dbReference type="SAM" id="Phobius"/>
    </source>
</evidence>
<dbReference type="GO" id="GO:0004888">
    <property type="term" value="F:transmembrane signaling receptor activity"/>
    <property type="evidence" value="ECO:0007669"/>
    <property type="project" value="InterPro"/>
</dbReference>
<proteinExistence type="inferred from homology"/>
<dbReference type="GO" id="GO:0007165">
    <property type="term" value="P:signal transduction"/>
    <property type="evidence" value="ECO:0007669"/>
    <property type="project" value="UniProtKB-KW"/>
</dbReference>
<dbReference type="InterPro" id="IPR051310">
    <property type="entry name" value="MCP_chemotaxis"/>
</dbReference>
<keyword evidence="4" id="KW-0807">Transducer</keyword>